<dbReference type="Pfam" id="PF00575">
    <property type="entry name" value="S1"/>
    <property type="match status" value="1"/>
</dbReference>
<dbReference type="PROSITE" id="PS01175">
    <property type="entry name" value="RIBONUCLEASE_II"/>
    <property type="match status" value="1"/>
</dbReference>
<dbReference type="InterPro" id="IPR001900">
    <property type="entry name" value="RNase_II/R"/>
</dbReference>
<dbReference type="InterPro" id="IPR011805">
    <property type="entry name" value="RNase_R"/>
</dbReference>
<feature type="region of interest" description="Disordered" evidence="9">
    <location>
        <begin position="1"/>
        <end position="272"/>
    </location>
</feature>
<evidence type="ECO:0000313" key="12">
    <source>
        <dbReference type="Proteomes" id="UP001423409"/>
    </source>
</evidence>
<evidence type="ECO:0000256" key="8">
    <source>
        <dbReference type="HAMAP-Rule" id="MF_01895"/>
    </source>
</evidence>
<dbReference type="PANTHER" id="PTHR23355:SF9">
    <property type="entry name" value="DIS3-LIKE EXONUCLEASE 2"/>
    <property type="match status" value="1"/>
</dbReference>
<evidence type="ECO:0000256" key="7">
    <source>
        <dbReference type="ARBA" id="ARBA00022884"/>
    </source>
</evidence>
<dbReference type="HAMAP" id="MF_01895">
    <property type="entry name" value="RNase_R"/>
    <property type="match status" value="1"/>
</dbReference>
<feature type="compositionally biased region" description="Low complexity" evidence="9">
    <location>
        <begin position="42"/>
        <end position="57"/>
    </location>
</feature>
<dbReference type="InterPro" id="IPR013223">
    <property type="entry name" value="RNase_B_OB_dom"/>
</dbReference>
<dbReference type="Proteomes" id="UP001423409">
    <property type="component" value="Unassembled WGS sequence"/>
</dbReference>
<dbReference type="Pfam" id="PF08206">
    <property type="entry name" value="OB_RNB"/>
    <property type="match status" value="1"/>
</dbReference>
<dbReference type="CDD" id="cd04471">
    <property type="entry name" value="S1_RNase_R"/>
    <property type="match status" value="1"/>
</dbReference>
<dbReference type="InterPro" id="IPR003029">
    <property type="entry name" value="S1_domain"/>
</dbReference>
<dbReference type="Gene3D" id="2.40.50.140">
    <property type="entry name" value="Nucleic acid-binding proteins"/>
    <property type="match status" value="2"/>
</dbReference>
<feature type="region of interest" description="Disordered" evidence="9">
    <location>
        <begin position="641"/>
        <end position="661"/>
    </location>
</feature>
<feature type="compositionally biased region" description="Basic and acidic residues" evidence="9">
    <location>
        <begin position="1310"/>
        <end position="1329"/>
    </location>
</feature>
<evidence type="ECO:0000256" key="2">
    <source>
        <dbReference type="ARBA" id="ARBA00004496"/>
    </source>
</evidence>
<keyword evidence="12" id="KW-1185">Reference proteome</keyword>
<feature type="compositionally biased region" description="Low complexity" evidence="9">
    <location>
        <begin position="175"/>
        <end position="186"/>
    </location>
</feature>
<feature type="compositionally biased region" description="Low complexity" evidence="9">
    <location>
        <begin position="1408"/>
        <end position="1426"/>
    </location>
</feature>
<dbReference type="InterPro" id="IPR040476">
    <property type="entry name" value="CSD2"/>
</dbReference>
<comment type="function">
    <text evidence="8">3'-5' exoribonuclease that releases 5'-nucleoside monophosphates and is involved in maturation of structured RNAs.</text>
</comment>
<dbReference type="InterPro" id="IPR050180">
    <property type="entry name" value="RNR_Ribonuclease"/>
</dbReference>
<keyword evidence="7 8" id="KW-0694">RNA-binding</keyword>
<dbReference type="SMART" id="SM00316">
    <property type="entry name" value="S1"/>
    <property type="match status" value="1"/>
</dbReference>
<feature type="compositionally biased region" description="Basic and acidic residues" evidence="9">
    <location>
        <begin position="1250"/>
        <end position="1282"/>
    </location>
</feature>
<dbReference type="InterPro" id="IPR022966">
    <property type="entry name" value="RNase_II/R_CS"/>
</dbReference>
<sequence length="1477" mass="158626">MPKPKKTDTPPAPQGADAGVNKTAQRKQKQRPDVTATHPEADATIPTTTQPDAPAATGQSRAARKPAGARRRDSSGAPSRPEASELADTPRKTARKATPARKAAEPAAPTSPVTAPAGKAAPAGRKSAPRKATAQQTADPVAADLPAEAAPAETPVKRGRGGRAAPQEPTPEAPAPEAVSADVPAAQEPADLEASTPAKAKGRRTPARRSATLPAEPAPVEPAPAESALADQSTPDAPAKPRRGRKPRAGTAAPEVALPESAAPDATVPEMTVPEMTVPEITAPEVPVPEMTVPDAQPVVEAPAPRRGRGRRAATADVPAAAPEAVTAEAPAEVPAAVEVPTATEVPAPAEVTAPAEAPAPARRGRKPRAKAAPTAVADTDVAALSPTPDPVQLNTVQPDPVPLDPAADPVILEVPKKRGGRGRRAPLAADQALPDVLSGVEAIPAQADAGGAQPTGAESVRTPEKPARRGRKPRAQATADAVEAQPPVADEPGDREQDELDAAEQDAAGQDGSQDSDDGAPLDANPARDIVVAQLRKLGRPVHVKDLERTFTRQTIRRLGNWRDLTDLLESLVEQGQVIRTRKKTYGLPEAMSLIRGRFQASAAGFGFVIPDSGGDDYYVPAEQTLEAWNGDIVLVRMEGRGDTGRGGGPRRGQKGDGNPRASVVRIVQRAYRQLVGTLEFHHGHPILKPDDHRARHRILVLPDGLDELEAGARVVTELFWPENTGEDEVFGQVTRVLGAEDDPVTETEAVIVKFGLRGEFPPEVEEQANAIPPQIPEEALRGRLDLREFNIFTVDGRDAKDFDDAIHIQPTPEGTFVVGIHIADVSHYVQEGTPLDDEAYARATSVYLPGRVLPMLPEHLSNGVCSLVPYEDRLTMTALVELSAEGEILKVQIAPSVINSKARLTYDEVQAYSEATAPLPEQARQLEGDLHLLLKITTKLRQKRLREGSLDFKLREVKVDVGADGRMELIPIREETARGMIEDLMLLANKVVAHELLQREIPALFRIHEEPTLQRFQEVTNAIGRLGFSFPGGEPTPQAYQAVLKQVRGTPRESVVNTLLLRSMQQAKYAGENLGHFGLAFDEYLHFTSPIRRYPDLLVHRVLKGMLSGDLKAGNREVAKLQGRLPAMGDHTSDRERAATEAERDLTKYYQAKWAQEHLGESFNGNVSGVVASGLFVALENGVEGKLHISNLDDDYYAFIEDAQMLRGRSRGRSYRLGDPVHVTIGTVNPLARQTDFTLADPTSPEYRPGDIHQENDMDSPVKPRARRREDREQEKREKLQSVPVSEPKKFTLEDPSQQPAVSAAPDRGGRGRNREGGREGGREGRAPGRTFGGVSMGGRSRRVITLERPRNEHLRPVNITVQRMYFGDWTLENMPSEEGQGGRSGGRPPGRGERAGERGAGGGRSFTRGGSDRGAVQRVNGRQGPQGGRGAQNNQRESVTAQVPETAATGSADDAKRRRRRRGRRGNGSGTAQG</sequence>
<keyword evidence="4 8" id="KW-0540">Nuclease</keyword>
<evidence type="ECO:0000256" key="1">
    <source>
        <dbReference type="ARBA" id="ARBA00001849"/>
    </source>
</evidence>
<dbReference type="NCBIfam" id="TIGR00358">
    <property type="entry name" value="3_prime_RNase"/>
    <property type="match status" value="1"/>
</dbReference>
<dbReference type="Pfam" id="PF00773">
    <property type="entry name" value="RNB"/>
    <property type="match status" value="1"/>
</dbReference>
<feature type="compositionally biased region" description="Acidic residues" evidence="9">
    <location>
        <begin position="492"/>
        <end position="505"/>
    </location>
</feature>
<reference evidence="11 12" key="1">
    <citation type="submission" date="2024-02" db="EMBL/GenBank/DDBJ databases">
        <title>Deinococcus caeni NBRC 101312.</title>
        <authorList>
            <person name="Ichikawa N."/>
            <person name="Katano-Makiyama Y."/>
            <person name="Hidaka K."/>
        </authorList>
    </citation>
    <scope>NUCLEOTIDE SEQUENCE [LARGE SCALE GENOMIC DNA]</scope>
    <source>
        <strain evidence="11 12">NBRC 101312</strain>
    </source>
</reference>
<feature type="region of interest" description="Disordered" evidence="9">
    <location>
        <begin position="1236"/>
        <end position="1350"/>
    </location>
</feature>
<feature type="domain" description="S1 motif" evidence="10">
    <location>
        <begin position="1162"/>
        <end position="1242"/>
    </location>
</feature>
<comment type="similarity">
    <text evidence="8">Belongs to the RNR ribonuclease family. RNase R subfamily.</text>
</comment>
<dbReference type="SMART" id="SM00955">
    <property type="entry name" value="RNB"/>
    <property type="match status" value="1"/>
</dbReference>
<evidence type="ECO:0000313" key="11">
    <source>
        <dbReference type="EMBL" id="GAA5438778.1"/>
    </source>
</evidence>
<dbReference type="InterPro" id="IPR004476">
    <property type="entry name" value="RNase_II/RNase_R"/>
</dbReference>
<dbReference type="NCBIfam" id="TIGR02063">
    <property type="entry name" value="RNase_R"/>
    <property type="match status" value="1"/>
</dbReference>
<evidence type="ECO:0000256" key="4">
    <source>
        <dbReference type="ARBA" id="ARBA00022722"/>
    </source>
</evidence>
<comment type="subcellular location">
    <subcellularLocation>
        <location evidence="2 8">Cytoplasm</location>
    </subcellularLocation>
</comment>
<feature type="region of interest" description="Disordered" evidence="9">
    <location>
        <begin position="1375"/>
        <end position="1477"/>
    </location>
</feature>
<dbReference type="InterPro" id="IPR012340">
    <property type="entry name" value="NA-bd_OB-fold"/>
</dbReference>
<comment type="caution">
    <text evidence="11">The sequence shown here is derived from an EMBL/GenBank/DDBJ whole genome shotgun (WGS) entry which is preliminary data.</text>
</comment>
<feature type="region of interest" description="Disordered" evidence="9">
    <location>
        <begin position="288"/>
        <end position="525"/>
    </location>
</feature>
<dbReference type="PANTHER" id="PTHR23355">
    <property type="entry name" value="RIBONUCLEASE"/>
    <property type="match status" value="1"/>
</dbReference>
<dbReference type="SUPFAM" id="SSF50249">
    <property type="entry name" value="Nucleic acid-binding proteins"/>
    <property type="match status" value="4"/>
</dbReference>
<feature type="compositionally biased region" description="Low complexity" evidence="9">
    <location>
        <begin position="100"/>
        <end position="154"/>
    </location>
</feature>
<proteinExistence type="inferred from homology"/>
<gene>
    <name evidence="11" type="primary">rnr_2</name>
    <name evidence="8" type="synonym">rnr</name>
    <name evidence="11" type="ORF">Dcae01_00271</name>
</gene>
<keyword evidence="5 8" id="KW-0378">Hydrolase</keyword>
<organism evidence="11 12">
    <name type="scientific">Deinococcus caeni</name>
    <dbReference type="NCBI Taxonomy" id="569127"/>
    <lineage>
        <taxon>Bacteria</taxon>
        <taxon>Thermotogati</taxon>
        <taxon>Deinococcota</taxon>
        <taxon>Deinococci</taxon>
        <taxon>Deinococcales</taxon>
        <taxon>Deinococcaceae</taxon>
        <taxon>Deinococcus</taxon>
    </lineage>
</organism>
<evidence type="ECO:0000256" key="6">
    <source>
        <dbReference type="ARBA" id="ARBA00022839"/>
    </source>
</evidence>
<evidence type="ECO:0000256" key="9">
    <source>
        <dbReference type="SAM" id="MobiDB-lite"/>
    </source>
</evidence>
<protein>
    <recommendedName>
        <fullName evidence="8">Ribonuclease R</fullName>
        <shortName evidence="8">RNase R</shortName>
        <ecNumber evidence="8">3.1.13.1</ecNumber>
    </recommendedName>
</protein>
<keyword evidence="3 8" id="KW-0963">Cytoplasm</keyword>
<evidence type="ECO:0000259" key="10">
    <source>
        <dbReference type="PROSITE" id="PS50126"/>
    </source>
</evidence>
<dbReference type="SMART" id="SM00357">
    <property type="entry name" value="CSP"/>
    <property type="match status" value="1"/>
</dbReference>
<feature type="compositionally biased region" description="Low complexity" evidence="9">
    <location>
        <begin position="371"/>
        <end position="384"/>
    </location>
</feature>
<evidence type="ECO:0000256" key="3">
    <source>
        <dbReference type="ARBA" id="ARBA00022490"/>
    </source>
</evidence>
<dbReference type="PROSITE" id="PS50126">
    <property type="entry name" value="S1"/>
    <property type="match status" value="1"/>
</dbReference>
<evidence type="ECO:0000256" key="5">
    <source>
        <dbReference type="ARBA" id="ARBA00022801"/>
    </source>
</evidence>
<dbReference type="EC" id="3.1.13.1" evidence="8"/>
<accession>A0ABP9U7I0</accession>
<feature type="compositionally biased region" description="Low complexity" evidence="9">
    <location>
        <begin position="313"/>
        <end position="362"/>
    </location>
</feature>
<dbReference type="InterPro" id="IPR011129">
    <property type="entry name" value="CSD"/>
</dbReference>
<dbReference type="RefSeq" id="WP_345440855.1">
    <property type="nucleotide sequence ID" value="NZ_BAABQU010000002.1"/>
</dbReference>
<dbReference type="EMBL" id="BAABQU010000002">
    <property type="protein sequence ID" value="GAA5438778.1"/>
    <property type="molecule type" value="Genomic_DNA"/>
</dbReference>
<keyword evidence="6 8" id="KW-0269">Exonuclease</keyword>
<dbReference type="Pfam" id="PF17876">
    <property type="entry name" value="CSD2"/>
    <property type="match status" value="1"/>
</dbReference>
<comment type="catalytic activity">
    <reaction evidence="1 8">
        <text>Exonucleolytic cleavage in the 3'- to 5'-direction to yield nucleoside 5'-phosphates.</text>
        <dbReference type="EC" id="3.1.13.1"/>
    </reaction>
</comment>
<feature type="compositionally biased region" description="Gly residues" evidence="9">
    <location>
        <begin position="1382"/>
        <end position="1392"/>
    </location>
</feature>
<name>A0ABP9U7I0_9DEIO</name>